<evidence type="ECO:0000256" key="8">
    <source>
        <dbReference type="ARBA" id="ARBA00023242"/>
    </source>
</evidence>
<dbReference type="SUPFAM" id="SSF55729">
    <property type="entry name" value="Acyl-CoA N-acyltransferases (Nat)"/>
    <property type="match status" value="1"/>
</dbReference>
<keyword evidence="14" id="KW-1185">Reference proteome</keyword>
<dbReference type="PANTHER" id="PTHR20531">
    <property type="entry name" value="N-ALPHA-ACETYLTRANSFERASE 40"/>
    <property type="match status" value="1"/>
</dbReference>
<name>V2X5Z0_MONRO</name>
<dbReference type="GO" id="GO:0005634">
    <property type="term" value="C:nucleus"/>
    <property type="evidence" value="ECO:0007669"/>
    <property type="project" value="UniProtKB-SubCell"/>
</dbReference>
<dbReference type="GO" id="GO:0043998">
    <property type="term" value="F:histone H2A acetyltransferase activity"/>
    <property type="evidence" value="ECO:0007669"/>
    <property type="project" value="InterPro"/>
</dbReference>
<evidence type="ECO:0000256" key="6">
    <source>
        <dbReference type="ARBA" id="ARBA00022490"/>
    </source>
</evidence>
<evidence type="ECO:0000313" key="13">
    <source>
        <dbReference type="EMBL" id="ESK87880.1"/>
    </source>
</evidence>
<reference evidence="13 14" key="1">
    <citation type="journal article" date="2014" name="BMC Genomics">
        <title>Genome and secretome analysis of the hemibiotrophic fungal pathogen, Moniliophthora roreri, which causes frosty pod rot disease of cacao: mechanisms of the biotrophic and necrotrophic phases.</title>
        <authorList>
            <person name="Meinhardt L.W."/>
            <person name="Costa G.G.L."/>
            <person name="Thomazella D.P.T."/>
            <person name="Teixeira P.J.P.L."/>
            <person name="Carazzolle M.F."/>
            <person name="Schuster S.C."/>
            <person name="Carlson J.E."/>
            <person name="Guiltinan M.J."/>
            <person name="Mieczkowski P."/>
            <person name="Farmer A."/>
            <person name="Ramaraj T."/>
            <person name="Crozier J."/>
            <person name="Davis R.E."/>
            <person name="Shao J."/>
            <person name="Melnick R.L."/>
            <person name="Pereira G.A.G."/>
            <person name="Bailey B.A."/>
        </authorList>
    </citation>
    <scope>NUCLEOTIDE SEQUENCE [LARGE SCALE GENOMIC DNA]</scope>
    <source>
        <strain evidence="13 14">MCA 2997</strain>
    </source>
</reference>
<evidence type="ECO:0000256" key="2">
    <source>
        <dbReference type="ARBA" id="ARBA00004496"/>
    </source>
</evidence>
<evidence type="ECO:0000256" key="4">
    <source>
        <dbReference type="ARBA" id="ARBA00012950"/>
    </source>
</evidence>
<sequence>MSATGSEAVRLANQVSASALESNLSVKDVSLNISLASDLSVKSQQMLWDIFEQNMYYLYVDSSFGWSPHEKKAELFHPLSRFVILYPEDNSEAIAGYTMFRFEYEDGFDLLYCYELQIQRSYQMRGLGRLLMEILSCIGEKWQMQKIMLTVFKANKSASQFYQNLG</sequence>
<evidence type="ECO:0000256" key="3">
    <source>
        <dbReference type="ARBA" id="ARBA00008870"/>
    </source>
</evidence>
<comment type="catalytic activity">
    <reaction evidence="10">
        <text>N-terminal L-seryl-[histone H2A] + acetyl-CoA = N-terminal N(alpha)-acetyl-L-seryl-[histone H2A] + CoA + H(+)</text>
        <dbReference type="Rhea" id="RHEA:50600"/>
        <dbReference type="Rhea" id="RHEA-COMP:12742"/>
        <dbReference type="Rhea" id="RHEA-COMP:12744"/>
        <dbReference type="ChEBI" id="CHEBI:15378"/>
        <dbReference type="ChEBI" id="CHEBI:57287"/>
        <dbReference type="ChEBI" id="CHEBI:57288"/>
        <dbReference type="ChEBI" id="CHEBI:64738"/>
        <dbReference type="ChEBI" id="CHEBI:83690"/>
        <dbReference type="EC" id="2.3.1.257"/>
    </reaction>
</comment>
<dbReference type="InterPro" id="IPR000182">
    <property type="entry name" value="GNAT_dom"/>
</dbReference>
<dbReference type="InterPro" id="IPR016181">
    <property type="entry name" value="Acyl_CoA_acyltransferase"/>
</dbReference>
<dbReference type="OrthoDB" id="424551at2759"/>
<dbReference type="EC" id="2.3.1.257" evidence="4"/>
<evidence type="ECO:0000256" key="9">
    <source>
        <dbReference type="ARBA" id="ARBA00023315"/>
    </source>
</evidence>
<dbReference type="Pfam" id="PF00583">
    <property type="entry name" value="Acetyltransf_1"/>
    <property type="match status" value="1"/>
</dbReference>
<keyword evidence="9" id="KW-0012">Acyltransferase</keyword>
<feature type="domain" description="N-acetyltransferase" evidence="12">
    <location>
        <begin position="34"/>
        <end position="166"/>
    </location>
</feature>
<dbReference type="PROSITE" id="PS51186">
    <property type="entry name" value="GNAT"/>
    <property type="match status" value="1"/>
</dbReference>
<comment type="caution">
    <text evidence="13">The sequence shown here is derived from an EMBL/GenBank/DDBJ whole genome shotgun (WGS) entry which is preliminary data.</text>
</comment>
<evidence type="ECO:0000256" key="7">
    <source>
        <dbReference type="ARBA" id="ARBA00022679"/>
    </source>
</evidence>
<evidence type="ECO:0000259" key="12">
    <source>
        <dbReference type="PROSITE" id="PS51186"/>
    </source>
</evidence>
<comment type="similarity">
    <text evidence="3">Belongs to the acetyltransferase family. NAA40 subfamily.</text>
</comment>
<comment type="subcellular location">
    <subcellularLocation>
        <location evidence="2">Cytoplasm</location>
    </subcellularLocation>
    <subcellularLocation>
        <location evidence="1">Nucleus</location>
    </subcellularLocation>
</comment>
<evidence type="ECO:0000256" key="1">
    <source>
        <dbReference type="ARBA" id="ARBA00004123"/>
    </source>
</evidence>
<dbReference type="STRING" id="1381753.V2X5Z0"/>
<dbReference type="HOGENOM" id="CLU_051699_1_0_1"/>
<evidence type="ECO:0000256" key="10">
    <source>
        <dbReference type="ARBA" id="ARBA00047821"/>
    </source>
</evidence>
<proteinExistence type="inferred from homology"/>
<dbReference type="AlphaFoldDB" id="V2X5Z0"/>
<dbReference type="InterPro" id="IPR039949">
    <property type="entry name" value="NAA40"/>
</dbReference>
<dbReference type="Proteomes" id="UP000017559">
    <property type="component" value="Unassembled WGS sequence"/>
</dbReference>
<dbReference type="EMBL" id="AWSO01000728">
    <property type="protein sequence ID" value="ESK87880.1"/>
    <property type="molecule type" value="Genomic_DNA"/>
</dbReference>
<evidence type="ECO:0000256" key="11">
    <source>
        <dbReference type="ARBA" id="ARBA00049524"/>
    </source>
</evidence>
<dbReference type="PANTHER" id="PTHR20531:SF1">
    <property type="entry name" value="N-ALPHA-ACETYLTRANSFERASE 40"/>
    <property type="match status" value="1"/>
</dbReference>
<dbReference type="GO" id="GO:0010485">
    <property type="term" value="F:histone H4 acetyltransferase activity"/>
    <property type="evidence" value="ECO:0007669"/>
    <property type="project" value="InterPro"/>
</dbReference>
<protein>
    <recommendedName>
        <fullName evidence="5">N-alpha-acetyltransferase 40</fullName>
        <ecNumber evidence="4">2.3.1.257</ecNumber>
    </recommendedName>
</protein>
<organism evidence="13 14">
    <name type="scientific">Moniliophthora roreri (strain MCA 2997)</name>
    <name type="common">Cocoa frosty pod rot fungus</name>
    <name type="synonym">Crinipellis roreri</name>
    <dbReference type="NCBI Taxonomy" id="1381753"/>
    <lineage>
        <taxon>Eukaryota</taxon>
        <taxon>Fungi</taxon>
        <taxon>Dikarya</taxon>
        <taxon>Basidiomycota</taxon>
        <taxon>Agaricomycotina</taxon>
        <taxon>Agaricomycetes</taxon>
        <taxon>Agaricomycetidae</taxon>
        <taxon>Agaricales</taxon>
        <taxon>Marasmiineae</taxon>
        <taxon>Marasmiaceae</taxon>
        <taxon>Moniliophthora</taxon>
    </lineage>
</organism>
<evidence type="ECO:0000256" key="5">
    <source>
        <dbReference type="ARBA" id="ARBA00015043"/>
    </source>
</evidence>
<dbReference type="Gene3D" id="3.40.630.30">
    <property type="match status" value="1"/>
</dbReference>
<evidence type="ECO:0000313" key="14">
    <source>
        <dbReference type="Proteomes" id="UP000017559"/>
    </source>
</evidence>
<keyword evidence="7" id="KW-0808">Transferase</keyword>
<comment type="catalytic activity">
    <reaction evidence="11">
        <text>N-terminal L-seryl-[histone H4] + acetyl-CoA = N-terminal N(alpha)-acetyl-L-seryl-[histone H4] + CoA + H(+)</text>
        <dbReference type="Rhea" id="RHEA:50596"/>
        <dbReference type="Rhea" id="RHEA-COMP:12740"/>
        <dbReference type="Rhea" id="RHEA-COMP:12743"/>
        <dbReference type="ChEBI" id="CHEBI:15378"/>
        <dbReference type="ChEBI" id="CHEBI:57287"/>
        <dbReference type="ChEBI" id="CHEBI:57288"/>
        <dbReference type="ChEBI" id="CHEBI:64738"/>
        <dbReference type="ChEBI" id="CHEBI:83690"/>
        <dbReference type="EC" id="2.3.1.257"/>
    </reaction>
</comment>
<gene>
    <name evidence="13" type="ORF">Moror_15247</name>
</gene>
<dbReference type="GO" id="GO:0005737">
    <property type="term" value="C:cytoplasm"/>
    <property type="evidence" value="ECO:0007669"/>
    <property type="project" value="UniProtKB-SubCell"/>
</dbReference>
<keyword evidence="6" id="KW-0963">Cytoplasm</keyword>
<dbReference type="KEGG" id="mrr:Moror_15247"/>
<dbReference type="GO" id="GO:1990189">
    <property type="term" value="F:protein N-terminal-serine acetyltransferase activity"/>
    <property type="evidence" value="ECO:0007669"/>
    <property type="project" value="UniProtKB-EC"/>
</dbReference>
<keyword evidence="8" id="KW-0539">Nucleus</keyword>
<accession>V2X5Z0</accession>